<evidence type="ECO:0000256" key="5">
    <source>
        <dbReference type="ARBA" id="ARBA00022801"/>
    </source>
</evidence>
<accession>A0AAC8YEL7</accession>
<keyword evidence="7" id="KW-0482">Metalloprotease</keyword>
<keyword evidence="5" id="KW-0378">Hydrolase</keyword>
<evidence type="ECO:0000256" key="7">
    <source>
        <dbReference type="ARBA" id="ARBA00023049"/>
    </source>
</evidence>
<reference evidence="10 12" key="2">
    <citation type="submission" date="2016-02" db="EMBL/GenBank/DDBJ databases">
        <title>Complete Genome Sequence of Propionibacterium acidipropionici ATCC 55737.</title>
        <authorList>
            <person name="Luna Flores C.H."/>
            <person name="Nielsen L.K."/>
            <person name="Marcellin E."/>
        </authorList>
    </citation>
    <scope>NUCLEOTIDE SEQUENCE [LARGE SCALE GENOMIC DNA]</scope>
    <source>
        <strain evidence="10 12">ATCC 55737</strain>
    </source>
</reference>
<dbReference type="InterPro" id="IPR024079">
    <property type="entry name" value="MetalloPept_cat_dom_sf"/>
</dbReference>
<dbReference type="GO" id="GO:0004222">
    <property type="term" value="F:metalloendopeptidase activity"/>
    <property type="evidence" value="ECO:0007669"/>
    <property type="project" value="InterPro"/>
</dbReference>
<evidence type="ECO:0000313" key="13">
    <source>
        <dbReference type="Proteomes" id="UP000178666"/>
    </source>
</evidence>
<comment type="similarity">
    <text evidence="2">Belongs to the peptidase M13 family.</text>
</comment>
<dbReference type="InterPro" id="IPR008753">
    <property type="entry name" value="Peptidase_M13_N"/>
</dbReference>
<proteinExistence type="inferred from homology"/>
<evidence type="ECO:0000256" key="2">
    <source>
        <dbReference type="ARBA" id="ARBA00007357"/>
    </source>
</evidence>
<dbReference type="Gene3D" id="1.10.1380.10">
    <property type="entry name" value="Neutral endopeptidase , domain2"/>
    <property type="match status" value="1"/>
</dbReference>
<evidence type="ECO:0000313" key="12">
    <source>
        <dbReference type="Proteomes" id="UP000075221"/>
    </source>
</evidence>
<dbReference type="SUPFAM" id="SSF55486">
    <property type="entry name" value="Metalloproteases ('zincins'), catalytic domain"/>
    <property type="match status" value="1"/>
</dbReference>
<dbReference type="InterPro" id="IPR042089">
    <property type="entry name" value="Peptidase_M13_dom_2"/>
</dbReference>
<evidence type="ECO:0000259" key="9">
    <source>
        <dbReference type="Pfam" id="PF05649"/>
    </source>
</evidence>
<keyword evidence="3" id="KW-0645">Protease</keyword>
<keyword evidence="4" id="KW-0479">Metal-binding</keyword>
<dbReference type="CDD" id="cd08662">
    <property type="entry name" value="M13"/>
    <property type="match status" value="1"/>
</dbReference>
<dbReference type="InterPro" id="IPR018497">
    <property type="entry name" value="Peptidase_M13_C"/>
</dbReference>
<keyword evidence="6" id="KW-0862">Zinc</keyword>
<organism evidence="10 12">
    <name type="scientific">Acidipropionibacterium acidipropionici</name>
    <dbReference type="NCBI Taxonomy" id="1748"/>
    <lineage>
        <taxon>Bacteria</taxon>
        <taxon>Bacillati</taxon>
        <taxon>Actinomycetota</taxon>
        <taxon>Actinomycetes</taxon>
        <taxon>Propionibacteriales</taxon>
        <taxon>Propionibacteriaceae</taxon>
        <taxon>Acidipropionibacterium</taxon>
    </lineage>
</organism>
<dbReference type="RefSeq" id="WP_062819329.1">
    <property type="nucleotide sequence ID" value="NZ_CP014352.1"/>
</dbReference>
<sequence>MTEAPALFRDLDPSVRPADDLYRHVNGRWLAEAEIPEDQASTGAFRVLRDASEAAVHEILEQLASGREADLLAEAPDATEHEAELLSALYRRFMDTEAVEAAGARPLRPVLDRVEAIDSPKALMSFLGWAGRHGVGGLFYLEEDSDPADPDRYVPWTGQAGIGLPDEAYYRDEDKAEIRAAYTTHIARSLTLAGVAGPGSADGLDADATAARIMALETEIASHHWDQVRCRDMKASYNPTSFEDLAAAHPGLFLEEWREAASIPEGVLTTVVVNQPSFFDEVEPLITRERLDDWRAWAAWRVVRAYSAFLSSDLVEQNFDFYGRTLSGTPVLRARWKRGVGFVESVMGEALGKFYVARHFPPAAKARMDELVANILEAYRVSITGLDWMGEDTRAEALTKLANFRPKIGYPDKWRDFSGFQLGDGNLVDAVQAASSFELDRTIEKLSGPMDPNEWLMFPQTVNAYYHPLRNEIVFPAAILQPPFFNVDADDAVNYGGIGSVIGHEIGHGFDDQGSTCDGHGRLRDWWTDEDRKAFEERTKALIAQYDALIPTQLQPDGPHVNGALTIGENIGDLGGVGIAYLALRISFAGNPPAPVDGLTWQQRFFLSYATIWQGKYRDEALRSRIATDPHSPDELRCNQIVRNVDAFYEAFDMHQGDDLWLDPDQRVTIW</sequence>
<keyword evidence="13" id="KW-1185">Reference proteome</keyword>
<dbReference type="Gene3D" id="3.40.390.10">
    <property type="entry name" value="Collagenase (Catalytic Domain)"/>
    <property type="match status" value="1"/>
</dbReference>
<dbReference type="Pfam" id="PF01431">
    <property type="entry name" value="Peptidase_M13"/>
    <property type="match status" value="1"/>
</dbReference>
<protein>
    <submittedName>
        <fullName evidence="10">Peptidase M13</fullName>
    </submittedName>
</protein>
<dbReference type="Proteomes" id="UP000178666">
    <property type="component" value="Chromosome"/>
</dbReference>
<comment type="cofactor">
    <cofactor evidence="1">
        <name>Zn(2+)</name>
        <dbReference type="ChEBI" id="CHEBI:29105"/>
    </cofactor>
</comment>
<dbReference type="AlphaFoldDB" id="A0AAC8YEL7"/>
<evidence type="ECO:0000313" key="10">
    <source>
        <dbReference type="EMBL" id="AMS05118.1"/>
    </source>
</evidence>
<gene>
    <name evidence="11" type="ORF">A8L58_07665</name>
    <name evidence="10" type="ORF">AXH35_06200</name>
</gene>
<dbReference type="EMBL" id="CP015970">
    <property type="protein sequence ID" value="AOZ46598.1"/>
    <property type="molecule type" value="Genomic_DNA"/>
</dbReference>
<evidence type="ECO:0000313" key="11">
    <source>
        <dbReference type="EMBL" id="AOZ46598.1"/>
    </source>
</evidence>
<evidence type="ECO:0000256" key="3">
    <source>
        <dbReference type="ARBA" id="ARBA00022670"/>
    </source>
</evidence>
<dbReference type="InterPro" id="IPR000718">
    <property type="entry name" value="Peptidase_M13"/>
</dbReference>
<dbReference type="GO" id="GO:0046872">
    <property type="term" value="F:metal ion binding"/>
    <property type="evidence" value="ECO:0007669"/>
    <property type="project" value="UniProtKB-KW"/>
</dbReference>
<dbReference type="Proteomes" id="UP000075221">
    <property type="component" value="Chromosome"/>
</dbReference>
<dbReference type="PRINTS" id="PR00786">
    <property type="entry name" value="NEPRILYSIN"/>
</dbReference>
<dbReference type="PANTHER" id="PTHR11733:SF167">
    <property type="entry name" value="FI17812P1-RELATED"/>
    <property type="match status" value="1"/>
</dbReference>
<dbReference type="GO" id="GO:0016485">
    <property type="term" value="P:protein processing"/>
    <property type="evidence" value="ECO:0007669"/>
    <property type="project" value="TreeGrafter"/>
</dbReference>
<reference evidence="11 13" key="1">
    <citation type="journal article" date="2016" name="Plant Dis.">
        <title>Improved production of propionic acid using genome shuffling.</title>
        <authorList>
            <person name="Luna-Flores C.H."/>
            <person name="Palfreyman R.W."/>
            <person name="Kromer J.O."/>
            <person name="Nielsen L.K."/>
            <person name="Marcellin E."/>
        </authorList>
    </citation>
    <scope>NUCLEOTIDE SEQUENCE [LARGE SCALE GENOMIC DNA]</scope>
    <source>
        <strain evidence="11 13">F3E8</strain>
    </source>
</reference>
<evidence type="ECO:0000256" key="1">
    <source>
        <dbReference type="ARBA" id="ARBA00001947"/>
    </source>
</evidence>
<dbReference type="Pfam" id="PF05649">
    <property type="entry name" value="Peptidase_M13_N"/>
    <property type="match status" value="1"/>
</dbReference>
<dbReference type="PROSITE" id="PS51885">
    <property type="entry name" value="NEPRILYSIN"/>
    <property type="match status" value="1"/>
</dbReference>
<evidence type="ECO:0000256" key="6">
    <source>
        <dbReference type="ARBA" id="ARBA00022833"/>
    </source>
</evidence>
<name>A0AAC8YEL7_9ACTN</name>
<feature type="domain" description="Peptidase M13 N-terminal" evidence="9">
    <location>
        <begin position="17"/>
        <end position="411"/>
    </location>
</feature>
<evidence type="ECO:0000259" key="8">
    <source>
        <dbReference type="Pfam" id="PF01431"/>
    </source>
</evidence>
<dbReference type="EMBL" id="CP014352">
    <property type="protein sequence ID" value="AMS05118.1"/>
    <property type="molecule type" value="Genomic_DNA"/>
</dbReference>
<feature type="domain" description="Peptidase M13 C-terminal" evidence="8">
    <location>
        <begin position="463"/>
        <end position="668"/>
    </location>
</feature>
<dbReference type="PANTHER" id="PTHR11733">
    <property type="entry name" value="ZINC METALLOPROTEASE FAMILY M13 NEPRILYSIN-RELATED"/>
    <property type="match status" value="1"/>
</dbReference>
<evidence type="ECO:0000256" key="4">
    <source>
        <dbReference type="ARBA" id="ARBA00022723"/>
    </source>
</evidence>
<dbReference type="GO" id="GO:0005886">
    <property type="term" value="C:plasma membrane"/>
    <property type="evidence" value="ECO:0007669"/>
    <property type="project" value="TreeGrafter"/>
</dbReference>